<feature type="transmembrane region" description="Helical" evidence="3">
    <location>
        <begin position="711"/>
        <end position="730"/>
    </location>
</feature>
<gene>
    <name evidence="5" type="ORF">MSAN_00869900</name>
</gene>
<reference evidence="5" key="1">
    <citation type="submission" date="2020-05" db="EMBL/GenBank/DDBJ databases">
        <title>Mycena genomes resolve the evolution of fungal bioluminescence.</title>
        <authorList>
            <person name="Tsai I.J."/>
        </authorList>
    </citation>
    <scope>NUCLEOTIDE SEQUENCE</scope>
    <source>
        <strain evidence="5">160909Yilan</strain>
    </source>
</reference>
<feature type="compositionally biased region" description="Polar residues" evidence="2">
    <location>
        <begin position="327"/>
        <end position="340"/>
    </location>
</feature>
<feature type="transmembrane region" description="Helical" evidence="3">
    <location>
        <begin position="846"/>
        <end position="862"/>
    </location>
</feature>
<proteinExistence type="predicted"/>
<feature type="domain" description="SWIM-type" evidence="4">
    <location>
        <begin position="513"/>
        <end position="552"/>
    </location>
</feature>
<keyword evidence="6" id="KW-1185">Reference proteome</keyword>
<dbReference type="AlphaFoldDB" id="A0A8H6YVU8"/>
<dbReference type="GO" id="GO:0008270">
    <property type="term" value="F:zinc ion binding"/>
    <property type="evidence" value="ECO:0007669"/>
    <property type="project" value="UniProtKB-KW"/>
</dbReference>
<feature type="region of interest" description="Disordered" evidence="2">
    <location>
        <begin position="327"/>
        <end position="355"/>
    </location>
</feature>
<keyword evidence="1" id="KW-0863">Zinc-finger</keyword>
<keyword evidence="1" id="KW-0479">Metal-binding</keyword>
<comment type="caution">
    <text evidence="5">The sequence shown here is derived from an EMBL/GenBank/DDBJ whole genome shotgun (WGS) entry which is preliminary data.</text>
</comment>
<keyword evidence="3" id="KW-0812">Transmembrane</keyword>
<keyword evidence="1" id="KW-0862">Zinc</keyword>
<evidence type="ECO:0000313" key="5">
    <source>
        <dbReference type="EMBL" id="KAF7368040.1"/>
    </source>
</evidence>
<feature type="region of interest" description="Disordered" evidence="2">
    <location>
        <begin position="936"/>
        <end position="962"/>
    </location>
</feature>
<dbReference type="PROSITE" id="PS50966">
    <property type="entry name" value="ZF_SWIM"/>
    <property type="match status" value="1"/>
</dbReference>
<feature type="transmembrane region" description="Helical" evidence="3">
    <location>
        <begin position="739"/>
        <end position="757"/>
    </location>
</feature>
<evidence type="ECO:0000256" key="1">
    <source>
        <dbReference type="PROSITE-ProRule" id="PRU00325"/>
    </source>
</evidence>
<feature type="transmembrane region" description="Helical" evidence="3">
    <location>
        <begin position="868"/>
        <end position="893"/>
    </location>
</feature>
<dbReference type="EMBL" id="JACAZH010000005">
    <property type="protein sequence ID" value="KAF7368040.1"/>
    <property type="molecule type" value="Genomic_DNA"/>
</dbReference>
<protein>
    <submittedName>
        <fullName evidence="5">SWIM-type domain-containing protein</fullName>
    </submittedName>
</protein>
<evidence type="ECO:0000256" key="2">
    <source>
        <dbReference type="SAM" id="MobiDB-lite"/>
    </source>
</evidence>
<evidence type="ECO:0000313" key="6">
    <source>
        <dbReference type="Proteomes" id="UP000623467"/>
    </source>
</evidence>
<keyword evidence="3" id="KW-1133">Transmembrane helix</keyword>
<feature type="region of interest" description="Disordered" evidence="2">
    <location>
        <begin position="571"/>
        <end position="593"/>
    </location>
</feature>
<keyword evidence="3" id="KW-0472">Membrane</keyword>
<sequence>MHRFDCKSMLRVSSLNGDDGQRKISISLRHLDSHVPYYDVGMPPEAAAIIRDGVEWSTPVQLVGKVQALFPHVSATQVHSAWATMSEILWKRDELQLPSARALLKELEDDVDVLDIHPADGVQQLAFVMKKIIQPLRGKVVEIGTDATYGTNSKHLELYTVLGEHDNAGFPLSYCLLSTAESIDIGKRKAALEAWARKLRDTYGVIPVFVHVDKDMAEIGMIRSVWNAKIQLCLWHLKRAVRTRLDKRKLSTTPYQPHRAHAEYAFIDPNFKPEGRADPTEYEGGILEPPALIGNQIPVPRPHAITIKLPPTQTASAALTDITNTLDNSSATTAAPTNSESDSDEENGKRTFCPPECREPIITAMENHLNAHPLIPGFCHPSPAGIREWAVKQMYTYCFENDLPEAWAYLWENWYRRGRWELWARSEHPQIPRLKTTMMMESHWRRIKRDFLHHFHKPRLDLLVWILVTKLAPRYYRRLELMMVDTGRHRELPSWRKDFKSEWKRCRHTPITLPLNEQYRPDPYKWVCTCPYFFKSRFLLCKHLVQAVHPVDPMFFVEVTRNRSTPFWSHPSLKPLDAPPPPSTSPVLPTSSSVHRDEIIQEAAEESDEELVEIRAGATFDERLTSTLTKNQRFLRWTGVSTAIPRERRANSSRSAPPTTWERSTANAMFYRTRPNPSDLKEAYKSRAIAKLGDAAAESPLLPALLCAERVVSIGIGSSIFTLVTALCFIGRPAALRRAVIALIPLLFGLVASWFTLDAHLAISRTAPVLWCSMHYGQTPAIIEDHPLTHVDFPPSIIGPMADVPEIYVSRGYRVVAGVLVVVAIVAIVVVQLVNPEGGRKLMRTLRAAAFCVIPLAGAFVFPPLAVAYLVIIGAFLWLSFWVFLWGPLYILAFFPEMGHFPLTGMSVKDMDQLAALLGVGFIAIFRSSRRISKALHRPPDSSASTHELHPLLDPSQDTTDV</sequence>
<evidence type="ECO:0000259" key="4">
    <source>
        <dbReference type="PROSITE" id="PS50966"/>
    </source>
</evidence>
<dbReference type="Proteomes" id="UP000623467">
    <property type="component" value="Unassembled WGS sequence"/>
</dbReference>
<name>A0A8H6YVU8_9AGAR</name>
<dbReference type="InterPro" id="IPR007527">
    <property type="entry name" value="Znf_SWIM"/>
</dbReference>
<dbReference type="OrthoDB" id="2661395at2759"/>
<evidence type="ECO:0000256" key="3">
    <source>
        <dbReference type="SAM" id="Phobius"/>
    </source>
</evidence>
<organism evidence="5 6">
    <name type="scientific">Mycena sanguinolenta</name>
    <dbReference type="NCBI Taxonomy" id="230812"/>
    <lineage>
        <taxon>Eukaryota</taxon>
        <taxon>Fungi</taxon>
        <taxon>Dikarya</taxon>
        <taxon>Basidiomycota</taxon>
        <taxon>Agaricomycotina</taxon>
        <taxon>Agaricomycetes</taxon>
        <taxon>Agaricomycetidae</taxon>
        <taxon>Agaricales</taxon>
        <taxon>Marasmiineae</taxon>
        <taxon>Mycenaceae</taxon>
        <taxon>Mycena</taxon>
    </lineage>
</organism>
<accession>A0A8H6YVU8</accession>
<feature type="transmembrane region" description="Helical" evidence="3">
    <location>
        <begin position="815"/>
        <end position="834"/>
    </location>
</feature>